<dbReference type="Ensembl" id="ENSAMXT00000057625.1">
    <property type="protein sequence ID" value="ENSAMXP00000041881.1"/>
    <property type="gene ID" value="ENSAMXG00000034279.1"/>
</dbReference>
<keyword evidence="4" id="KW-1185">Reference proteome</keyword>
<name>A0A3B1JJK0_ASTMX</name>
<dbReference type="Gene3D" id="3.60.10.10">
    <property type="entry name" value="Endonuclease/exonuclease/phosphatase"/>
    <property type="match status" value="1"/>
</dbReference>
<accession>A0A3B1JJK0</accession>
<evidence type="ECO:0000256" key="1">
    <source>
        <dbReference type="SAM" id="MobiDB-lite"/>
    </source>
</evidence>
<dbReference type="AlphaFoldDB" id="A0A3B1JJK0"/>
<protein>
    <recommendedName>
        <fullName evidence="2">Endonuclease/exonuclease/phosphatase domain-containing protein</fullName>
    </recommendedName>
</protein>
<dbReference type="SUPFAM" id="SSF56219">
    <property type="entry name" value="DNase I-like"/>
    <property type="match status" value="1"/>
</dbReference>
<dbReference type="InterPro" id="IPR027124">
    <property type="entry name" value="Swc5/CFDP1/2"/>
</dbReference>
<proteinExistence type="predicted"/>
<evidence type="ECO:0000313" key="3">
    <source>
        <dbReference type="Ensembl" id="ENSAMXP00000041881.1"/>
    </source>
</evidence>
<feature type="domain" description="Endonuclease/exonuclease/phosphatase" evidence="2">
    <location>
        <begin position="151"/>
        <end position="381"/>
    </location>
</feature>
<dbReference type="PANTHER" id="PTHR23227">
    <property type="entry name" value="BUCENTAUR RELATED"/>
    <property type="match status" value="1"/>
</dbReference>
<reference evidence="3" key="4">
    <citation type="submission" date="2025-09" db="UniProtKB">
        <authorList>
            <consortium name="Ensembl"/>
        </authorList>
    </citation>
    <scope>IDENTIFICATION</scope>
</reference>
<organism evidence="3 4">
    <name type="scientific">Astyanax mexicanus</name>
    <name type="common">Blind cave fish</name>
    <name type="synonym">Astyanax fasciatus mexicanus</name>
    <dbReference type="NCBI Taxonomy" id="7994"/>
    <lineage>
        <taxon>Eukaryota</taxon>
        <taxon>Metazoa</taxon>
        <taxon>Chordata</taxon>
        <taxon>Craniata</taxon>
        <taxon>Vertebrata</taxon>
        <taxon>Euteleostomi</taxon>
        <taxon>Actinopterygii</taxon>
        <taxon>Neopterygii</taxon>
        <taxon>Teleostei</taxon>
        <taxon>Ostariophysi</taxon>
        <taxon>Characiformes</taxon>
        <taxon>Characoidei</taxon>
        <taxon>Acestrorhamphidae</taxon>
        <taxon>Acestrorhamphinae</taxon>
        <taxon>Astyanax</taxon>
    </lineage>
</organism>
<dbReference type="Pfam" id="PF03372">
    <property type="entry name" value="Exo_endo_phos"/>
    <property type="match status" value="1"/>
</dbReference>
<feature type="region of interest" description="Disordered" evidence="1">
    <location>
        <begin position="1"/>
        <end position="40"/>
    </location>
</feature>
<dbReference type="InterPro" id="IPR005135">
    <property type="entry name" value="Endo/exonuclease/phosphatase"/>
</dbReference>
<sequence length="550" mass="62010">MPHVDAGAHDALHHTSVEGGEDCAPESSSSQPPEEVEPLMCLPDQSGGVVAPGEVCCSGILQCAGESGHMLASSEVHNHLLRLLYVDAEVVLSTPGLEGTYHITREERGRFSSSEGIYDVDGTNPSGLSPADVAPSKRKRLRFSKTPHNIGTWNVRGMNIGKLEIIKQEIKRLYIDLLGISEFHWTGNGYFKSDEYTVFYSGNDTIKRNGVAIIATKVVSKAVYSFNVVSDRIISIRIAGSPRSITFLQAYAPTTDAAEKDIEDFYTKLQETIDQTPARDIIFVMGDFNAKVGSGQELPTVGKFGLGVRNDAGDRLIQCCLENRLLVMNTWFEQPKRRLYTWTAPNGIHRNQIDYFLCQRCWKSSILSTKTYPGADCGSDHQLMVAKIKIRFSTIKRPQALRRFDTDNIPAQYAMEVKNRFETFNDYNKEPDALWVEIKSIVGKTAEEIIPFKKSKKRSKWLTDEAFKIAEHRRMAKASGNSEDFRLLNAAFQRRARQDKEAYWNNQCEELEKANRLGHTRTLFTRQAGKNIIHGTQSVYHQGQRWYNIV</sequence>
<evidence type="ECO:0000259" key="2">
    <source>
        <dbReference type="Pfam" id="PF03372"/>
    </source>
</evidence>
<evidence type="ECO:0000313" key="4">
    <source>
        <dbReference type="Proteomes" id="UP000018467"/>
    </source>
</evidence>
<dbReference type="InterPro" id="IPR036691">
    <property type="entry name" value="Endo/exonu/phosph_ase_sf"/>
</dbReference>
<feature type="compositionally biased region" description="Basic and acidic residues" evidence="1">
    <location>
        <begin position="1"/>
        <end position="16"/>
    </location>
</feature>
<dbReference type="CDD" id="cd09076">
    <property type="entry name" value="L1-EN"/>
    <property type="match status" value="1"/>
</dbReference>
<feature type="region of interest" description="Disordered" evidence="1">
    <location>
        <begin position="114"/>
        <end position="133"/>
    </location>
</feature>
<dbReference type="GO" id="GO:0003824">
    <property type="term" value="F:catalytic activity"/>
    <property type="evidence" value="ECO:0007669"/>
    <property type="project" value="InterPro"/>
</dbReference>
<dbReference type="STRING" id="7994.ENSAMXP00000041881"/>
<reference evidence="4" key="1">
    <citation type="submission" date="2013-03" db="EMBL/GenBank/DDBJ databases">
        <authorList>
            <person name="Jeffery W."/>
            <person name="Warren W."/>
            <person name="Wilson R.K."/>
        </authorList>
    </citation>
    <scope>NUCLEOTIDE SEQUENCE</scope>
    <source>
        <strain evidence="4">female</strain>
    </source>
</reference>
<dbReference type="GeneTree" id="ENSGT00940000163895"/>
<dbReference type="InParanoid" id="A0A3B1JJK0"/>
<dbReference type="PANTHER" id="PTHR23227:SF85">
    <property type="entry name" value="CRANIOFACIAL DEVELOPMENT PROTEIN 2"/>
    <property type="match status" value="1"/>
</dbReference>
<dbReference type="Proteomes" id="UP000018467">
    <property type="component" value="Unassembled WGS sequence"/>
</dbReference>
<reference evidence="4" key="2">
    <citation type="journal article" date="2014" name="Nat. Commun.">
        <title>The cavefish genome reveals candidate genes for eye loss.</title>
        <authorList>
            <person name="McGaugh S.E."/>
            <person name="Gross J.B."/>
            <person name="Aken B."/>
            <person name="Blin M."/>
            <person name="Borowsky R."/>
            <person name="Chalopin D."/>
            <person name="Hinaux H."/>
            <person name="Jeffery W.R."/>
            <person name="Keene A."/>
            <person name="Ma L."/>
            <person name="Minx P."/>
            <person name="Murphy D."/>
            <person name="O'Quin K.E."/>
            <person name="Retaux S."/>
            <person name="Rohner N."/>
            <person name="Searle S.M."/>
            <person name="Stahl B.A."/>
            <person name="Tabin C."/>
            <person name="Volff J.N."/>
            <person name="Yoshizawa M."/>
            <person name="Warren W.C."/>
        </authorList>
    </citation>
    <scope>NUCLEOTIDE SEQUENCE [LARGE SCALE GENOMIC DNA]</scope>
    <source>
        <strain evidence="4">female</strain>
    </source>
</reference>
<reference evidence="3" key="3">
    <citation type="submission" date="2025-08" db="UniProtKB">
        <authorList>
            <consortium name="Ensembl"/>
        </authorList>
    </citation>
    <scope>IDENTIFICATION</scope>
</reference>